<dbReference type="GO" id="GO:1990234">
    <property type="term" value="C:transferase complex"/>
    <property type="evidence" value="ECO:0007669"/>
    <property type="project" value="UniProtKB-ARBA"/>
</dbReference>
<dbReference type="InParanoid" id="A0A168NPE1"/>
<feature type="region of interest" description="Disordered" evidence="3">
    <location>
        <begin position="1"/>
        <end position="161"/>
    </location>
</feature>
<dbReference type="Proteomes" id="UP000078561">
    <property type="component" value="Unassembled WGS sequence"/>
</dbReference>
<protein>
    <submittedName>
        <fullName evidence="4">Uncharacterized protein</fullName>
    </submittedName>
</protein>
<feature type="compositionally biased region" description="Basic and acidic residues" evidence="3">
    <location>
        <begin position="72"/>
        <end position="82"/>
    </location>
</feature>
<organism evidence="4">
    <name type="scientific">Absidia glauca</name>
    <name type="common">Pin mould</name>
    <dbReference type="NCBI Taxonomy" id="4829"/>
    <lineage>
        <taxon>Eukaryota</taxon>
        <taxon>Fungi</taxon>
        <taxon>Fungi incertae sedis</taxon>
        <taxon>Mucoromycota</taxon>
        <taxon>Mucoromycotina</taxon>
        <taxon>Mucoromycetes</taxon>
        <taxon>Mucorales</taxon>
        <taxon>Cunninghamellaceae</taxon>
        <taxon>Absidia</taxon>
    </lineage>
</organism>
<name>A0A168NPE1_ABSGL</name>
<dbReference type="SMART" id="SM00320">
    <property type="entry name" value="WD40"/>
    <property type="match status" value="3"/>
</dbReference>
<dbReference type="EMBL" id="LT553497">
    <property type="protein sequence ID" value="SAM00935.1"/>
    <property type="molecule type" value="Genomic_DNA"/>
</dbReference>
<feature type="compositionally biased region" description="Basic and acidic residues" evidence="3">
    <location>
        <begin position="1"/>
        <end position="10"/>
    </location>
</feature>
<sequence>MAAESLSKETRKLRKKKPVSDNESDDFQPLARKSKERRMSARISSSSSSSSSPTYADVASIHTTVQVTASQGDDKDDTKDTSQDPEPPGTPIPQLSSLEIASGGGESDSVDGYDTDELLEQIDQLGPLRIPPATTAGVNKTKNKKKKNKKRTTGRGKQPLKKPLKKLYNHERTQQLKEAYPDQYWQFNPDNSNMIGNVNQSDPLEAIHSMTDQGPVLGMALSEDGLLLATFCTMGTIKIWDIRNEFALLRKLRDASETQIDEFYCGLFKDRFLLAGGKLKDRTKWSYEDDDCHILPCPIKIFDMEHGKVIGLLDGHEEEILCIKSLQFEQENYYISTSQDGYIIKWHVGADWTTLNEYIRMDDGVTCMAFTVSFIPHTGNKYFIGACDASLRLYDFENAQLLQTFEGIYSSYCDCGRFINWIDEKYYWAQQGTEDKKRVKEDDEDETELVDIEEMGGSEPETYAWVISRGAELVDSGDDGDGHDERPSRFGSARHYCASLSSVVILKW</sequence>
<dbReference type="InterPro" id="IPR001680">
    <property type="entry name" value="WD40_rpt"/>
</dbReference>
<dbReference type="AlphaFoldDB" id="A0A168NPE1"/>
<keyword evidence="1" id="KW-0853">WD repeat</keyword>
<dbReference type="InterPro" id="IPR036322">
    <property type="entry name" value="WD40_repeat_dom_sf"/>
</dbReference>
<evidence type="ECO:0000313" key="4">
    <source>
        <dbReference type="EMBL" id="SAM00935.1"/>
    </source>
</evidence>
<feature type="compositionally biased region" description="Basic residues" evidence="3">
    <location>
        <begin position="141"/>
        <end position="161"/>
    </location>
</feature>
<dbReference type="PANTHER" id="PTHR22847">
    <property type="entry name" value="WD40 REPEAT PROTEIN"/>
    <property type="match status" value="1"/>
</dbReference>
<dbReference type="PANTHER" id="PTHR22847:SF637">
    <property type="entry name" value="WD REPEAT DOMAIN 5B"/>
    <property type="match status" value="1"/>
</dbReference>
<dbReference type="Gene3D" id="2.130.10.10">
    <property type="entry name" value="YVTN repeat-like/Quinoprotein amine dehydrogenase"/>
    <property type="match status" value="2"/>
</dbReference>
<evidence type="ECO:0000256" key="2">
    <source>
        <dbReference type="ARBA" id="ARBA00022737"/>
    </source>
</evidence>
<keyword evidence="2" id="KW-0677">Repeat</keyword>
<dbReference type="OrthoDB" id="5588835at2759"/>
<dbReference type="InterPro" id="IPR015943">
    <property type="entry name" value="WD40/YVTN_repeat-like_dom_sf"/>
</dbReference>
<dbReference type="STRING" id="4829.A0A168NPE1"/>
<accession>A0A168NPE1</accession>
<evidence type="ECO:0000256" key="3">
    <source>
        <dbReference type="SAM" id="MobiDB-lite"/>
    </source>
</evidence>
<keyword evidence="5" id="KW-1185">Reference proteome</keyword>
<evidence type="ECO:0000313" key="5">
    <source>
        <dbReference type="Proteomes" id="UP000078561"/>
    </source>
</evidence>
<dbReference type="Pfam" id="PF00400">
    <property type="entry name" value="WD40"/>
    <property type="match status" value="1"/>
</dbReference>
<feature type="compositionally biased region" description="Acidic residues" evidence="3">
    <location>
        <begin position="108"/>
        <end position="120"/>
    </location>
</feature>
<reference evidence="4" key="1">
    <citation type="submission" date="2016-04" db="EMBL/GenBank/DDBJ databases">
        <authorList>
            <person name="Evans L.H."/>
            <person name="Alamgir A."/>
            <person name="Owens N."/>
            <person name="Weber N.D."/>
            <person name="Virtaneva K."/>
            <person name="Barbian K."/>
            <person name="Babar A."/>
            <person name="Rosenke K."/>
        </authorList>
    </citation>
    <scope>NUCLEOTIDE SEQUENCE [LARGE SCALE GENOMIC DNA]</scope>
    <source>
        <strain evidence="4">CBS 101.48</strain>
    </source>
</reference>
<dbReference type="SUPFAM" id="SSF50978">
    <property type="entry name" value="WD40 repeat-like"/>
    <property type="match status" value="1"/>
</dbReference>
<gene>
    <name evidence="4" type="primary">ABSGL_06671.1 scaffold 8661</name>
</gene>
<proteinExistence type="predicted"/>
<evidence type="ECO:0000256" key="1">
    <source>
        <dbReference type="ARBA" id="ARBA00022574"/>
    </source>
</evidence>